<keyword evidence="2" id="KW-1185">Reference proteome</keyword>
<accession>A0ABU6RU76</accession>
<gene>
    <name evidence="1" type="ORF">PIB30_089017</name>
</gene>
<proteinExistence type="predicted"/>
<evidence type="ECO:0000313" key="1">
    <source>
        <dbReference type="EMBL" id="MED6127542.1"/>
    </source>
</evidence>
<evidence type="ECO:0008006" key="3">
    <source>
        <dbReference type="Google" id="ProtNLM"/>
    </source>
</evidence>
<organism evidence="1 2">
    <name type="scientific">Stylosanthes scabra</name>
    <dbReference type="NCBI Taxonomy" id="79078"/>
    <lineage>
        <taxon>Eukaryota</taxon>
        <taxon>Viridiplantae</taxon>
        <taxon>Streptophyta</taxon>
        <taxon>Embryophyta</taxon>
        <taxon>Tracheophyta</taxon>
        <taxon>Spermatophyta</taxon>
        <taxon>Magnoliopsida</taxon>
        <taxon>eudicotyledons</taxon>
        <taxon>Gunneridae</taxon>
        <taxon>Pentapetalae</taxon>
        <taxon>rosids</taxon>
        <taxon>fabids</taxon>
        <taxon>Fabales</taxon>
        <taxon>Fabaceae</taxon>
        <taxon>Papilionoideae</taxon>
        <taxon>50 kb inversion clade</taxon>
        <taxon>dalbergioids sensu lato</taxon>
        <taxon>Dalbergieae</taxon>
        <taxon>Pterocarpus clade</taxon>
        <taxon>Stylosanthes</taxon>
    </lineage>
</organism>
<comment type="caution">
    <text evidence="1">The sequence shown here is derived from an EMBL/GenBank/DDBJ whole genome shotgun (WGS) entry which is preliminary data.</text>
</comment>
<evidence type="ECO:0000313" key="2">
    <source>
        <dbReference type="Proteomes" id="UP001341840"/>
    </source>
</evidence>
<dbReference type="Proteomes" id="UP001341840">
    <property type="component" value="Unassembled WGS sequence"/>
</dbReference>
<reference evidence="1 2" key="1">
    <citation type="journal article" date="2023" name="Plants (Basel)">
        <title>Bridging the Gap: Combining Genomics and Transcriptomics Approaches to Understand Stylosanthes scabra, an Orphan Legume from the Brazilian Caatinga.</title>
        <authorList>
            <person name="Ferreira-Neto J.R.C."/>
            <person name="da Silva M.D."/>
            <person name="Binneck E."/>
            <person name="de Melo N.F."/>
            <person name="da Silva R.H."/>
            <person name="de Melo A.L.T.M."/>
            <person name="Pandolfi V."/>
            <person name="Bustamante F.O."/>
            <person name="Brasileiro-Vidal A.C."/>
            <person name="Benko-Iseppon A.M."/>
        </authorList>
    </citation>
    <scope>NUCLEOTIDE SEQUENCE [LARGE SCALE GENOMIC DNA]</scope>
    <source>
        <tissue evidence="1">Leaves</tissue>
    </source>
</reference>
<name>A0ABU6RU76_9FABA</name>
<protein>
    <recommendedName>
        <fullName evidence="3">Reverse transcriptase zinc-binding domain-containing protein</fullName>
    </recommendedName>
</protein>
<feature type="non-terminal residue" evidence="1">
    <location>
        <position position="108"/>
    </location>
</feature>
<dbReference type="EMBL" id="JASCZI010031852">
    <property type="protein sequence ID" value="MED6127542.1"/>
    <property type="molecule type" value="Genomic_DNA"/>
</dbReference>
<sequence length="108" mass="12022">MLRVRPILGMNGTPVLLGAWSCNGSNAAFDILNGLGGNARSRSSCRTKKRSSYSVASGYKIAFQIFHFPVEPLPKQCCRKQLWAFVWDLQCPPKVKAFLWKALHDGLP</sequence>